<dbReference type="Pfam" id="PF14009">
    <property type="entry name" value="PADRE"/>
    <property type="match status" value="1"/>
</dbReference>
<reference evidence="2" key="1">
    <citation type="submission" date="2021-03" db="EMBL/GenBank/DDBJ databases">
        <authorList>
            <person name="Li Z."/>
            <person name="Yang C."/>
        </authorList>
    </citation>
    <scope>NUCLEOTIDE SEQUENCE</scope>
    <source>
        <strain evidence="2">Dzin_1.0</strain>
        <tissue evidence="2">Leaf</tissue>
    </source>
</reference>
<dbReference type="OrthoDB" id="676555at2759"/>
<evidence type="ECO:0000313" key="2">
    <source>
        <dbReference type="EMBL" id="KAJ0981305.1"/>
    </source>
</evidence>
<evidence type="ECO:0000313" key="4">
    <source>
        <dbReference type="Proteomes" id="UP001085076"/>
    </source>
</evidence>
<dbReference type="AlphaFoldDB" id="A0A9D5CWN5"/>
<reference evidence="2" key="2">
    <citation type="journal article" date="2022" name="Hortic Res">
        <title>The genome of Dioscorea zingiberensis sheds light on the biosynthesis, origin and evolution of the medicinally important diosgenin saponins.</title>
        <authorList>
            <person name="Li Y."/>
            <person name="Tan C."/>
            <person name="Li Z."/>
            <person name="Guo J."/>
            <person name="Li S."/>
            <person name="Chen X."/>
            <person name="Wang C."/>
            <person name="Dai X."/>
            <person name="Yang H."/>
            <person name="Song W."/>
            <person name="Hou L."/>
            <person name="Xu J."/>
            <person name="Tong Z."/>
            <person name="Xu A."/>
            <person name="Yuan X."/>
            <person name="Wang W."/>
            <person name="Yang Q."/>
            <person name="Chen L."/>
            <person name="Sun Z."/>
            <person name="Wang K."/>
            <person name="Pan B."/>
            <person name="Chen J."/>
            <person name="Bao Y."/>
            <person name="Liu F."/>
            <person name="Qi X."/>
            <person name="Gang D.R."/>
            <person name="Wen J."/>
            <person name="Li J."/>
        </authorList>
    </citation>
    <scope>NUCLEOTIDE SEQUENCE</scope>
    <source>
        <strain evidence="2">Dzin_1.0</strain>
    </source>
</reference>
<evidence type="ECO:0008006" key="5">
    <source>
        <dbReference type="Google" id="ProtNLM"/>
    </source>
</evidence>
<organism evidence="2 4">
    <name type="scientific">Dioscorea zingiberensis</name>
    <dbReference type="NCBI Taxonomy" id="325984"/>
    <lineage>
        <taxon>Eukaryota</taxon>
        <taxon>Viridiplantae</taxon>
        <taxon>Streptophyta</taxon>
        <taxon>Embryophyta</taxon>
        <taxon>Tracheophyta</taxon>
        <taxon>Spermatophyta</taxon>
        <taxon>Magnoliopsida</taxon>
        <taxon>Liliopsida</taxon>
        <taxon>Dioscoreales</taxon>
        <taxon>Dioscoreaceae</taxon>
        <taxon>Dioscorea</taxon>
    </lineage>
</organism>
<accession>A0A9D5CWN5</accession>
<dbReference type="EMBL" id="JAGGNH010000002">
    <property type="protein sequence ID" value="KAJ0981321.1"/>
    <property type="molecule type" value="Genomic_DNA"/>
</dbReference>
<dbReference type="PANTHER" id="PTHR33148:SF3">
    <property type="entry name" value="DUF4228 DOMAIN PROTEIN"/>
    <property type="match status" value="1"/>
</dbReference>
<evidence type="ECO:0000256" key="1">
    <source>
        <dbReference type="SAM" id="MobiDB-lite"/>
    </source>
</evidence>
<name>A0A9D5CWN5_9LILI</name>
<protein>
    <recommendedName>
        <fullName evidence="5">Plastid movement impaired 2</fullName>
    </recommendedName>
</protein>
<gene>
    <name evidence="2" type="ORF">J5N97_009560</name>
    <name evidence="3" type="ORF">J5N97_009576</name>
</gene>
<dbReference type="Proteomes" id="UP001085076">
    <property type="component" value="Miscellaneous, Linkage group lg02"/>
</dbReference>
<dbReference type="PANTHER" id="PTHR33148">
    <property type="entry name" value="PLASTID MOVEMENT IMPAIRED PROTEIN-RELATED"/>
    <property type="match status" value="1"/>
</dbReference>
<keyword evidence="4" id="KW-1185">Reference proteome</keyword>
<sequence length="191" mass="20983">MGNAIGAKRKTAKVMKIDGTTIRFKAPATANDVIRDHPGYSLLESDEVRQLGIRARPLPPEQPLKPGRLYFLVELPRLPDQRVPRRAWSGALHVSAKDRLESLMLSRRAVSDLSVGKASAENGAVRLKMKLPRAQVEKLVAESKDSTEAAEKIMGLCVSNKDGAGSPSPTTAPHRREKRTRFLPMADEITV</sequence>
<proteinExistence type="predicted"/>
<evidence type="ECO:0000313" key="3">
    <source>
        <dbReference type="EMBL" id="KAJ0981321.1"/>
    </source>
</evidence>
<dbReference type="InterPro" id="IPR025322">
    <property type="entry name" value="PADRE_dom"/>
</dbReference>
<comment type="caution">
    <text evidence="2">The sequence shown here is derived from an EMBL/GenBank/DDBJ whole genome shotgun (WGS) entry which is preliminary data.</text>
</comment>
<dbReference type="EMBL" id="JAGGNH010000002">
    <property type="protein sequence ID" value="KAJ0981305.1"/>
    <property type="molecule type" value="Genomic_DNA"/>
</dbReference>
<feature type="region of interest" description="Disordered" evidence="1">
    <location>
        <begin position="157"/>
        <end position="191"/>
    </location>
</feature>